<dbReference type="PANTHER" id="PTHR47093">
    <property type="entry name" value="PROTEIN JSN1-RELATED"/>
    <property type="match status" value="1"/>
</dbReference>
<dbReference type="GO" id="GO:0003723">
    <property type="term" value="F:RNA binding"/>
    <property type="evidence" value="ECO:0007669"/>
    <property type="project" value="InterPro"/>
</dbReference>
<dbReference type="Gene3D" id="1.25.10.10">
    <property type="entry name" value="Leucine-rich Repeat Variant"/>
    <property type="match status" value="1"/>
</dbReference>
<evidence type="ECO:0000313" key="4">
    <source>
        <dbReference type="Proteomes" id="UP000185944"/>
    </source>
</evidence>
<name>A0A177EEB9_9MICR</name>
<dbReference type="AlphaFoldDB" id="A0A177EEB9"/>
<keyword evidence="1" id="KW-0677">Repeat</keyword>
<dbReference type="EMBL" id="LTDL01000040">
    <property type="protein sequence ID" value="OAG29760.1"/>
    <property type="molecule type" value="Genomic_DNA"/>
</dbReference>
<reference evidence="3 4" key="1">
    <citation type="submission" date="2016-02" db="EMBL/GenBank/DDBJ databases">
        <title>Discovery of a natural microsporidian pathogen with a broad tissue tropism in Caenorhabditis elegans.</title>
        <authorList>
            <person name="Luallen R.J."/>
            <person name="Reinke A.W."/>
            <person name="Tong L."/>
            <person name="Botts M.R."/>
            <person name="Felix M.-A."/>
            <person name="Troemel E.R."/>
        </authorList>
    </citation>
    <scope>NUCLEOTIDE SEQUENCE [LARGE SCALE GENOMIC DNA]</scope>
    <source>
        <strain evidence="3 4">JUm2807</strain>
    </source>
</reference>
<dbReference type="GO" id="GO:0000288">
    <property type="term" value="P:nuclear-transcribed mRNA catabolic process, deadenylation-dependent decay"/>
    <property type="evidence" value="ECO:0007669"/>
    <property type="project" value="TreeGrafter"/>
</dbReference>
<dbReference type="PROSITE" id="PS50302">
    <property type="entry name" value="PUM"/>
    <property type="match status" value="1"/>
</dbReference>
<dbReference type="GeneID" id="93647243"/>
<dbReference type="InterPro" id="IPR001313">
    <property type="entry name" value="Pumilio_RNA-bd_rpt"/>
</dbReference>
<keyword evidence="4" id="KW-1185">Reference proteome</keyword>
<evidence type="ECO:0008006" key="5">
    <source>
        <dbReference type="Google" id="ProtNLM"/>
    </source>
</evidence>
<dbReference type="VEuPathDB" id="MicrosporidiaDB:NEDG_00893"/>
<dbReference type="OrthoDB" id="2191363at2759"/>
<organism evidence="3 4">
    <name type="scientific">Nematocida displodere</name>
    <dbReference type="NCBI Taxonomy" id="1805483"/>
    <lineage>
        <taxon>Eukaryota</taxon>
        <taxon>Fungi</taxon>
        <taxon>Fungi incertae sedis</taxon>
        <taxon>Microsporidia</taxon>
        <taxon>Nematocida</taxon>
    </lineage>
</organism>
<dbReference type="InterPro" id="IPR011989">
    <property type="entry name" value="ARM-like"/>
</dbReference>
<gene>
    <name evidence="3" type="ORF">NEDG_00893</name>
</gene>
<dbReference type="Proteomes" id="UP000185944">
    <property type="component" value="Unassembled WGS sequence"/>
</dbReference>
<comment type="caution">
    <text evidence="3">The sequence shown here is derived from an EMBL/GenBank/DDBJ whole genome shotgun (WGS) entry which is preliminary data.</text>
</comment>
<evidence type="ECO:0000256" key="2">
    <source>
        <dbReference type="PROSITE-ProRule" id="PRU00317"/>
    </source>
</evidence>
<dbReference type="SMART" id="SM00025">
    <property type="entry name" value="Pumilio"/>
    <property type="match status" value="3"/>
</dbReference>
<evidence type="ECO:0000313" key="3">
    <source>
        <dbReference type="EMBL" id="OAG29760.1"/>
    </source>
</evidence>
<dbReference type="Pfam" id="PF00806">
    <property type="entry name" value="PUF"/>
    <property type="match status" value="3"/>
</dbReference>
<dbReference type="RefSeq" id="XP_067544408.1">
    <property type="nucleotide sequence ID" value="XM_067688311.1"/>
</dbReference>
<dbReference type="PANTHER" id="PTHR47093:SF1">
    <property type="entry name" value="PROTEIN JSN1-RELATED"/>
    <property type="match status" value="1"/>
</dbReference>
<accession>A0A177EEB9</accession>
<dbReference type="InterPro" id="IPR052645">
    <property type="entry name" value="Pumilio_domain_protein"/>
</dbReference>
<evidence type="ECO:0000256" key="1">
    <source>
        <dbReference type="ARBA" id="ARBA00022737"/>
    </source>
</evidence>
<protein>
    <recommendedName>
        <fullName evidence="5">PUM-HD domain-containing protein</fullName>
    </recommendedName>
</protein>
<dbReference type="InterPro" id="IPR016024">
    <property type="entry name" value="ARM-type_fold"/>
</dbReference>
<proteinExistence type="predicted"/>
<feature type="repeat" description="Pumilio" evidence="2">
    <location>
        <begin position="270"/>
        <end position="310"/>
    </location>
</feature>
<dbReference type="SUPFAM" id="SSF48371">
    <property type="entry name" value="ARM repeat"/>
    <property type="match status" value="1"/>
</dbReference>
<sequence>MEGRKIHRDKSYCTAITTLTTFDIKAPIKNLPHMENLLERDSDGKRFRNEPTAIARPTETICIRRILETRDMPRKIKLCLECSVESPCTNCECTGPQKHDDLDEFIDAGKRDDVSEQTLSTPQLLICTACPLSATLHLLPDEESVAVAVFASRNTSVAFFNAHKHFLMLEFLKGPGVQRQAPCGRDFPRSCEGFKLRIIEKAFSEHAAPSFASGTHLVKPEPVKRPRAGPNEPEAIGEIVYLASGRHSNIALQARLKACSQEALQEMLHKISAYSFFFLAKHKYGTYVIQLLISMAGTEALVGEIKELIMPYASLLLQHNIGNYVVQRMIAFDPRFVLDCFLSDFEKILRSKIGSRAFKSSAKFFCPYREDVLPRLLLLIEETSTLEDTKVLKAALKDLSVNK</sequence>